<dbReference type="EMBL" id="LUEZ02000003">
    <property type="protein sequence ID" value="RDB30919.1"/>
    <property type="molecule type" value="Genomic_DNA"/>
</dbReference>
<evidence type="ECO:0000313" key="2">
    <source>
        <dbReference type="Proteomes" id="UP000076154"/>
    </source>
</evidence>
<dbReference type="InParanoid" id="A0A369K8J1"/>
<keyword evidence="2" id="KW-1185">Reference proteome</keyword>
<gene>
    <name evidence="1" type="ORF">Hypma_004882</name>
</gene>
<accession>A0A369K8J1</accession>
<dbReference type="AlphaFoldDB" id="A0A369K8J1"/>
<proteinExistence type="predicted"/>
<comment type="caution">
    <text evidence="1">The sequence shown here is derived from an EMBL/GenBank/DDBJ whole genome shotgun (WGS) entry which is preliminary data.</text>
</comment>
<name>A0A369K8J1_HYPMA</name>
<reference evidence="1" key="1">
    <citation type="submission" date="2018-04" db="EMBL/GenBank/DDBJ databases">
        <title>Whole genome sequencing of Hypsizygus marmoreus.</title>
        <authorList>
            <person name="Choi I.-G."/>
            <person name="Min B."/>
            <person name="Kim J.-G."/>
            <person name="Kim S."/>
            <person name="Oh Y.-L."/>
            <person name="Kong W.-S."/>
            <person name="Park H."/>
            <person name="Jeong J."/>
            <person name="Song E.-S."/>
        </authorList>
    </citation>
    <scope>NUCLEOTIDE SEQUENCE [LARGE SCALE GENOMIC DNA]</scope>
    <source>
        <strain evidence="1">51987-8</strain>
    </source>
</reference>
<evidence type="ECO:0008006" key="3">
    <source>
        <dbReference type="Google" id="ProtNLM"/>
    </source>
</evidence>
<organism evidence="1 2">
    <name type="scientific">Hypsizygus marmoreus</name>
    <name type="common">White beech mushroom</name>
    <name type="synonym">Agaricus marmoreus</name>
    <dbReference type="NCBI Taxonomy" id="39966"/>
    <lineage>
        <taxon>Eukaryota</taxon>
        <taxon>Fungi</taxon>
        <taxon>Dikarya</taxon>
        <taxon>Basidiomycota</taxon>
        <taxon>Agaricomycotina</taxon>
        <taxon>Agaricomycetes</taxon>
        <taxon>Agaricomycetidae</taxon>
        <taxon>Agaricales</taxon>
        <taxon>Tricholomatineae</taxon>
        <taxon>Lyophyllaceae</taxon>
        <taxon>Hypsizygus</taxon>
    </lineage>
</organism>
<evidence type="ECO:0000313" key="1">
    <source>
        <dbReference type="EMBL" id="RDB30919.1"/>
    </source>
</evidence>
<dbReference type="SUPFAM" id="SSF52047">
    <property type="entry name" value="RNI-like"/>
    <property type="match status" value="1"/>
</dbReference>
<protein>
    <recommendedName>
        <fullName evidence="3">F-box domain-containing protein</fullName>
    </recommendedName>
</protein>
<dbReference type="Proteomes" id="UP000076154">
    <property type="component" value="Unassembled WGS sequence"/>
</dbReference>
<sequence length="223" mass="24886">MHGYRDGRFVDFAVSDDERVVMGNLETLFIDYTEVPWLFARLSLPALTMLRVESTVWSSFVYQSLQSRSSFSLNSVSLCHVKLEEADFLDLLRDTPSLTEVILCDVLVLTPTLVTSLASNPPYRSPVLGPNLEYLGICWTFIQENESSESAQALNEAILDMISSRDPTGGPAAYMWNGGPPGTKVFTSRSPRQPLCNGEAPQFALKEHSCREGGSRRIIHIFF</sequence>